<dbReference type="AlphaFoldDB" id="A0A653S406"/>
<organism evidence="1 2">
    <name type="scientific">Bacillus mycoides</name>
    <dbReference type="NCBI Taxonomy" id="1405"/>
    <lineage>
        <taxon>Bacteria</taxon>
        <taxon>Bacillati</taxon>
        <taxon>Bacillota</taxon>
        <taxon>Bacilli</taxon>
        <taxon>Bacillales</taxon>
        <taxon>Bacillaceae</taxon>
        <taxon>Bacillus</taxon>
        <taxon>Bacillus cereus group</taxon>
    </lineage>
</organism>
<accession>A0A653S406</accession>
<sequence>MAPQVGLEPTTDRLTADSSTTELLRNNYGGPKWTRTIDLTLIRRAL</sequence>
<proteinExistence type="predicted"/>
<evidence type="ECO:0000313" key="2">
    <source>
        <dbReference type="Proteomes" id="UP000437562"/>
    </source>
</evidence>
<reference evidence="1 2" key="1">
    <citation type="submission" date="2019-10" db="EMBL/GenBank/DDBJ databases">
        <authorList>
            <person name="Karimi E."/>
        </authorList>
    </citation>
    <scope>NUCLEOTIDE SEQUENCE [LARGE SCALE GENOMIC DNA]</scope>
    <source>
        <strain evidence="1">Bacillus sp. 71</strain>
    </source>
</reference>
<evidence type="ECO:0000313" key="1">
    <source>
        <dbReference type="EMBL" id="VXB62070.1"/>
    </source>
</evidence>
<name>A0A653S406_BACMY</name>
<protein>
    <submittedName>
        <fullName evidence="1">Uncharacterized protein</fullName>
    </submittedName>
</protein>
<dbReference type="EMBL" id="CABWMC010000003">
    <property type="protein sequence ID" value="VXB62070.1"/>
    <property type="molecule type" value="Genomic_DNA"/>
</dbReference>
<dbReference type="Proteomes" id="UP000437562">
    <property type="component" value="Unassembled WGS sequence"/>
</dbReference>
<gene>
    <name evidence="1" type="ORF">BACI71_110952</name>
</gene>